<dbReference type="Proteomes" id="UP000318578">
    <property type="component" value="Unassembled WGS sequence"/>
</dbReference>
<comment type="caution">
    <text evidence="1">The sequence shown here is derived from an EMBL/GenBank/DDBJ whole genome shotgun (WGS) entry which is preliminary data.</text>
</comment>
<dbReference type="EMBL" id="VJZA01000091">
    <property type="protein sequence ID" value="TVT16978.1"/>
    <property type="molecule type" value="Genomic_DNA"/>
</dbReference>
<proteinExistence type="predicted"/>
<dbReference type="SUPFAM" id="SSF140459">
    <property type="entry name" value="PE/PPE dimer-like"/>
    <property type="match status" value="1"/>
</dbReference>
<accession>A0A557ZY78</accession>
<dbReference type="InterPro" id="IPR038332">
    <property type="entry name" value="PPE_sf"/>
</dbReference>
<sequence length="163" mass="16756">MAAEVAAGNDPAAAGQVGEQWAGLGARLQESMELLSSMADRSQEAWQGPGGDAVRAALGRASAWSEQATGVSFELAAAVREQAGIAARARAEMPPPVPYDPVAMIREAAGDVVALIGLSDAMASRRAASEAARRKAIDVMNARDGALRAAVPSRSFEALPELS</sequence>
<evidence type="ECO:0000313" key="2">
    <source>
        <dbReference type="Proteomes" id="UP000318578"/>
    </source>
</evidence>
<reference evidence="1 2" key="1">
    <citation type="submission" date="2019-07" db="EMBL/GenBank/DDBJ databases">
        <title>New species of Amycolatopsis and Streptomyces.</title>
        <authorList>
            <person name="Duangmal K."/>
            <person name="Teo W.F.A."/>
            <person name="Lipun K."/>
        </authorList>
    </citation>
    <scope>NUCLEOTIDE SEQUENCE [LARGE SCALE GENOMIC DNA]</scope>
    <source>
        <strain evidence="1 2">JCM 30562</strain>
    </source>
</reference>
<dbReference type="OrthoDB" id="3664672at2"/>
<dbReference type="AlphaFoldDB" id="A0A557ZY78"/>
<keyword evidence="2" id="KW-1185">Reference proteome</keyword>
<organism evidence="1 2">
    <name type="scientific">Amycolatopsis acidiphila</name>
    <dbReference type="NCBI Taxonomy" id="715473"/>
    <lineage>
        <taxon>Bacteria</taxon>
        <taxon>Bacillati</taxon>
        <taxon>Actinomycetota</taxon>
        <taxon>Actinomycetes</taxon>
        <taxon>Pseudonocardiales</taxon>
        <taxon>Pseudonocardiaceae</taxon>
        <taxon>Amycolatopsis</taxon>
    </lineage>
</organism>
<gene>
    <name evidence="1" type="ORF">FNH06_33340</name>
</gene>
<dbReference type="Gene3D" id="1.20.1260.20">
    <property type="entry name" value="PPE superfamily"/>
    <property type="match status" value="1"/>
</dbReference>
<name>A0A557ZY78_9PSEU</name>
<protein>
    <submittedName>
        <fullName evidence="1">PPE domain-containing protein</fullName>
    </submittedName>
</protein>
<dbReference type="RefSeq" id="WP_144643964.1">
    <property type="nucleotide sequence ID" value="NZ_BNAX01000023.1"/>
</dbReference>
<evidence type="ECO:0000313" key="1">
    <source>
        <dbReference type="EMBL" id="TVT16978.1"/>
    </source>
</evidence>